<dbReference type="KEGG" id="vvy:VVA0164"/>
<reference evidence="1 2" key="1">
    <citation type="journal article" date="2003" name="Genome Res.">
        <title>Comparative genome analysis of Vibrio vulnificus, a marine pathogen.</title>
        <authorList>
            <person name="Chen C.Y."/>
            <person name="Wu K.M."/>
            <person name="Chang Y.C."/>
            <person name="Chang C.H."/>
            <person name="Tsai H.C."/>
            <person name="Liao T.L."/>
            <person name="Liu Y.M."/>
            <person name="Chen H.J."/>
            <person name="Shen A.B."/>
            <person name="Li J.C."/>
            <person name="Su T.L."/>
            <person name="Shao C.P."/>
            <person name="Lee C.T."/>
            <person name="Hor L.I."/>
            <person name="Tsai S.F."/>
        </authorList>
    </citation>
    <scope>NUCLEOTIDE SEQUENCE [LARGE SCALE GENOMIC DNA]</scope>
    <source>
        <strain evidence="1 2">YJ016</strain>
    </source>
</reference>
<sequence length="39" mass="4605">MHSIITFMTNVYTQDKNHTQITKPLQTLTFNYKSGEIFI</sequence>
<name>Q7MG05_VIBVY</name>
<dbReference type="AlphaFoldDB" id="Q7MG05"/>
<gene>
    <name evidence="1" type="ordered locus">VVA0164</name>
</gene>
<dbReference type="EMBL" id="BA000038">
    <property type="protein sequence ID" value="BAC96190.1"/>
    <property type="molecule type" value="Genomic_DNA"/>
</dbReference>
<protein>
    <submittedName>
        <fullName evidence="1">Uncharacterized protein</fullName>
    </submittedName>
</protein>
<accession>Q7MG05</accession>
<proteinExistence type="predicted"/>
<evidence type="ECO:0000313" key="2">
    <source>
        <dbReference type="Proteomes" id="UP000002675"/>
    </source>
</evidence>
<dbReference type="Proteomes" id="UP000002675">
    <property type="component" value="Chromosome II"/>
</dbReference>
<dbReference type="HOGENOM" id="CLU_3319228_0_0_6"/>
<evidence type="ECO:0000313" key="1">
    <source>
        <dbReference type="EMBL" id="BAC96190.1"/>
    </source>
</evidence>
<organism evidence="1 2">
    <name type="scientific">Vibrio vulnificus (strain YJ016)</name>
    <dbReference type="NCBI Taxonomy" id="196600"/>
    <lineage>
        <taxon>Bacteria</taxon>
        <taxon>Pseudomonadati</taxon>
        <taxon>Pseudomonadota</taxon>
        <taxon>Gammaproteobacteria</taxon>
        <taxon>Vibrionales</taxon>
        <taxon>Vibrionaceae</taxon>
        <taxon>Vibrio</taxon>
    </lineage>
</organism>